<sequence>MKQKIVIKTRITCEKCKIKAMQTVAKASPGLISIEVQGNEVVVKGDGVDCITLTSALRKKLGWACIVSVEGEQQNKPAPASTEPEAQAPSTPLAAPSIISPIPCHVPYYPPCSPYPEFYVCERLSPDPCSIL</sequence>
<accession>A0A7C9D3P9</accession>
<dbReference type="AlphaFoldDB" id="A0A7C9D3P9"/>
<dbReference type="EMBL" id="GISG01082191">
    <property type="protein sequence ID" value="MBA4632367.1"/>
    <property type="molecule type" value="Transcribed_RNA"/>
</dbReference>
<evidence type="ECO:0000313" key="2">
    <source>
        <dbReference type="EMBL" id="MBA4632367.1"/>
    </source>
</evidence>
<protein>
    <recommendedName>
        <fullName evidence="3">HMA domain-containing protein</fullName>
    </recommendedName>
</protein>
<reference evidence="2" key="1">
    <citation type="journal article" date="2013" name="J. Plant Res.">
        <title>Effect of fungi and light on seed germination of three Opuntia species from semiarid lands of central Mexico.</title>
        <authorList>
            <person name="Delgado-Sanchez P."/>
            <person name="Jimenez-Bremont J.F."/>
            <person name="Guerrero-Gonzalez Mde L."/>
            <person name="Flores J."/>
        </authorList>
    </citation>
    <scope>NUCLEOTIDE SEQUENCE</scope>
    <source>
        <tissue evidence="2">Cladode</tissue>
    </source>
</reference>
<dbReference type="PANTHER" id="PTHR46932:SF12">
    <property type="entry name" value="HEAVY METAL-ASSOCIATED ISOPRENYLATED PLANT PROTEIN 47"/>
    <property type="match status" value="1"/>
</dbReference>
<name>A0A7C9D3P9_OPUST</name>
<dbReference type="PANTHER" id="PTHR46932">
    <property type="entry name" value="HEAVY METAL-ASSOCIATED ISOPRENYLATED PLANT PROTEIN 47"/>
    <property type="match status" value="1"/>
</dbReference>
<dbReference type="Gene3D" id="3.30.70.100">
    <property type="match status" value="1"/>
</dbReference>
<feature type="region of interest" description="Disordered" evidence="1">
    <location>
        <begin position="72"/>
        <end position="94"/>
    </location>
</feature>
<reference evidence="2" key="2">
    <citation type="submission" date="2020-07" db="EMBL/GenBank/DDBJ databases">
        <authorList>
            <person name="Vera ALvarez R."/>
            <person name="Arias-Moreno D.M."/>
            <person name="Jimenez-Jacinto V."/>
            <person name="Jimenez-Bremont J.F."/>
            <person name="Swaminathan K."/>
            <person name="Moose S.P."/>
            <person name="Guerrero-Gonzalez M.L."/>
            <person name="Marino-Ramirez L."/>
            <person name="Landsman D."/>
            <person name="Rodriguez-Kessler M."/>
            <person name="Delgado-Sanchez P."/>
        </authorList>
    </citation>
    <scope>NUCLEOTIDE SEQUENCE</scope>
    <source>
        <tissue evidence="2">Cladode</tissue>
    </source>
</reference>
<dbReference type="InterPro" id="IPR042885">
    <property type="entry name" value="HIPP47/16"/>
</dbReference>
<evidence type="ECO:0008006" key="3">
    <source>
        <dbReference type="Google" id="ProtNLM"/>
    </source>
</evidence>
<organism evidence="2">
    <name type="scientific">Opuntia streptacantha</name>
    <name type="common">Prickly pear cactus</name>
    <name type="synonym">Opuntia cardona</name>
    <dbReference type="NCBI Taxonomy" id="393608"/>
    <lineage>
        <taxon>Eukaryota</taxon>
        <taxon>Viridiplantae</taxon>
        <taxon>Streptophyta</taxon>
        <taxon>Embryophyta</taxon>
        <taxon>Tracheophyta</taxon>
        <taxon>Spermatophyta</taxon>
        <taxon>Magnoliopsida</taxon>
        <taxon>eudicotyledons</taxon>
        <taxon>Gunneridae</taxon>
        <taxon>Pentapetalae</taxon>
        <taxon>Caryophyllales</taxon>
        <taxon>Cactineae</taxon>
        <taxon>Cactaceae</taxon>
        <taxon>Opuntioideae</taxon>
        <taxon>Opuntia</taxon>
    </lineage>
</organism>
<evidence type="ECO:0000256" key="1">
    <source>
        <dbReference type="SAM" id="MobiDB-lite"/>
    </source>
</evidence>
<proteinExistence type="predicted"/>